<feature type="compositionally biased region" description="Basic and acidic residues" evidence="1">
    <location>
        <begin position="23"/>
        <end position="37"/>
    </location>
</feature>
<accession>A0AAD5DXJ2</accession>
<name>A0AAD5DXJ2_9CHLO</name>
<evidence type="ECO:0000256" key="1">
    <source>
        <dbReference type="SAM" id="MobiDB-lite"/>
    </source>
</evidence>
<protein>
    <submittedName>
        <fullName evidence="2">Uncharacterized protein</fullName>
    </submittedName>
</protein>
<dbReference type="Proteomes" id="UP001205105">
    <property type="component" value="Unassembled WGS sequence"/>
</dbReference>
<reference evidence="2" key="1">
    <citation type="submission" date="2020-11" db="EMBL/GenBank/DDBJ databases">
        <title>Chlorella ohadii genome sequencing and assembly.</title>
        <authorList>
            <person name="Murik O."/>
            <person name="Treves H."/>
            <person name="Kedem I."/>
            <person name="Shotland Y."/>
            <person name="Kaplan A."/>
        </authorList>
    </citation>
    <scope>NUCLEOTIDE SEQUENCE</scope>
    <source>
        <strain evidence="2">1</strain>
    </source>
</reference>
<keyword evidence="3" id="KW-1185">Reference proteome</keyword>
<proteinExistence type="predicted"/>
<evidence type="ECO:0000313" key="2">
    <source>
        <dbReference type="EMBL" id="KAI7845860.1"/>
    </source>
</evidence>
<comment type="caution">
    <text evidence="2">The sequence shown here is derived from an EMBL/GenBank/DDBJ whole genome shotgun (WGS) entry which is preliminary data.</text>
</comment>
<organism evidence="2 3">
    <name type="scientific">Chlorella ohadii</name>
    <dbReference type="NCBI Taxonomy" id="2649997"/>
    <lineage>
        <taxon>Eukaryota</taxon>
        <taxon>Viridiplantae</taxon>
        <taxon>Chlorophyta</taxon>
        <taxon>core chlorophytes</taxon>
        <taxon>Trebouxiophyceae</taxon>
        <taxon>Chlorellales</taxon>
        <taxon>Chlorellaceae</taxon>
        <taxon>Chlorella clade</taxon>
        <taxon>Chlorella</taxon>
    </lineage>
</organism>
<dbReference type="AlphaFoldDB" id="A0AAD5DXJ2"/>
<evidence type="ECO:0000313" key="3">
    <source>
        <dbReference type="Proteomes" id="UP001205105"/>
    </source>
</evidence>
<feature type="region of interest" description="Disordered" evidence="1">
    <location>
        <begin position="23"/>
        <end position="69"/>
    </location>
</feature>
<gene>
    <name evidence="2" type="ORF">COHA_000594</name>
</gene>
<sequence length="69" mass="7922">MKWPAFKAAPGSLEAIREEIKHNKLNDGPAPKDDVQHLPKPSWQQAAWPLNDNSQPPRRRNWPLDDDSN</sequence>
<dbReference type="EMBL" id="JADXDR010000012">
    <property type="protein sequence ID" value="KAI7845860.1"/>
    <property type="molecule type" value="Genomic_DNA"/>
</dbReference>